<evidence type="ECO:0000313" key="2">
    <source>
        <dbReference type="Proteomes" id="UP000292459"/>
    </source>
</evidence>
<proteinExistence type="predicted"/>
<keyword evidence="2" id="KW-1185">Reference proteome</keyword>
<accession>A0A4Q7E2F3</accession>
<dbReference type="RefSeq" id="WP_084607075.1">
    <property type="nucleotide sequence ID" value="NZ_QVFV01000007.1"/>
</dbReference>
<dbReference type="Pfam" id="PF04402">
    <property type="entry name" value="SIMPL"/>
    <property type="match status" value="1"/>
</dbReference>
<dbReference type="AlphaFoldDB" id="A0A4Q7E2F3"/>
<dbReference type="PANTHER" id="PTHR34387">
    <property type="entry name" value="SLR1258 PROTEIN"/>
    <property type="match status" value="1"/>
</dbReference>
<dbReference type="InterPro" id="IPR007497">
    <property type="entry name" value="SIMPL/DUF541"/>
</dbReference>
<gene>
    <name evidence="1" type="ORF">DYY88_20205</name>
</gene>
<protein>
    <submittedName>
        <fullName evidence="1">DUF541 domain-containing protein</fullName>
    </submittedName>
</protein>
<dbReference type="EMBL" id="QVFV01000007">
    <property type="protein sequence ID" value="RZM75629.1"/>
    <property type="molecule type" value="Genomic_DNA"/>
</dbReference>
<dbReference type="GO" id="GO:0006974">
    <property type="term" value="P:DNA damage response"/>
    <property type="evidence" value="ECO:0007669"/>
    <property type="project" value="TreeGrafter"/>
</dbReference>
<dbReference type="PANTHER" id="PTHR34387:SF1">
    <property type="entry name" value="PERIPLASMIC IMMUNOGENIC PROTEIN"/>
    <property type="match status" value="1"/>
</dbReference>
<dbReference type="Gene3D" id="3.30.110.170">
    <property type="entry name" value="Protein of unknown function (DUF541), domain 1"/>
    <property type="match status" value="1"/>
</dbReference>
<organism evidence="1 2">
    <name type="scientific">Leptolyngbya iicbica LK</name>
    <dbReference type="NCBI Taxonomy" id="2294035"/>
    <lineage>
        <taxon>Bacteria</taxon>
        <taxon>Bacillati</taxon>
        <taxon>Cyanobacteriota</taxon>
        <taxon>Cyanophyceae</taxon>
        <taxon>Leptolyngbyales</taxon>
        <taxon>Leptolyngbyaceae</taxon>
        <taxon>Leptolyngbya group</taxon>
        <taxon>Leptolyngbya</taxon>
        <taxon>Leptolyngbya iicbica</taxon>
    </lineage>
</organism>
<name>A0A4Q7E2F3_9CYAN</name>
<dbReference type="Gene3D" id="3.30.70.2970">
    <property type="entry name" value="Protein of unknown function (DUF541), domain 2"/>
    <property type="match status" value="1"/>
</dbReference>
<sequence length="219" mass="22886">MAPMMTPPAIAQEAAMRVLTVTGQGEDRIETSIAQVSLGVEVEADTAEAAQAEAAQRSTAVVALLRDRNVGQLQTTGIQLNPQYRNFDNQRALTGYTATNTVSFEMPIDAVGALLDDAVTAGATRIQGVSFRASDAAIEAARNVALQRAVADAQTQAQVVLGTLDFNAEEIVSIQINGAAPPMPIPQPRLAAADSLAASTPVIGGEQTINATVTLQIRY</sequence>
<dbReference type="Proteomes" id="UP000292459">
    <property type="component" value="Unassembled WGS sequence"/>
</dbReference>
<dbReference type="InterPro" id="IPR052022">
    <property type="entry name" value="26kDa_periplasmic_antigen"/>
</dbReference>
<reference evidence="1 2" key="1">
    <citation type="submission" date="2018-11" db="EMBL/GenBank/DDBJ databases">
        <title>Whole genome sequencing of an environmental sample.</title>
        <authorList>
            <person name="Sarangi A.N."/>
            <person name="Singh D."/>
            <person name="Tripathy S."/>
        </authorList>
    </citation>
    <scope>NUCLEOTIDE SEQUENCE [LARGE SCALE GENOMIC DNA]</scope>
    <source>
        <strain evidence="1 2">Lakshadweep</strain>
    </source>
</reference>
<dbReference type="OrthoDB" id="460796at2"/>
<comment type="caution">
    <text evidence="1">The sequence shown here is derived from an EMBL/GenBank/DDBJ whole genome shotgun (WGS) entry which is preliminary data.</text>
</comment>
<evidence type="ECO:0000313" key="1">
    <source>
        <dbReference type="EMBL" id="RZM75629.1"/>
    </source>
</evidence>